<evidence type="ECO:0000313" key="1">
    <source>
        <dbReference type="EMBL" id="EUB54650.1"/>
    </source>
</evidence>
<comment type="caution">
    <text evidence="1">The sequence shown here is derived from an EMBL/GenBank/DDBJ whole genome shotgun (WGS) entry which is preliminary data.</text>
</comment>
<proteinExistence type="predicted"/>
<evidence type="ECO:0000313" key="2">
    <source>
        <dbReference type="Proteomes" id="UP000019149"/>
    </source>
</evidence>
<dbReference type="RefSeq" id="XP_024345846.1">
    <property type="nucleotide sequence ID" value="XM_024499735.1"/>
</dbReference>
<dbReference type="GeneID" id="36346201"/>
<reference evidence="1 2" key="1">
    <citation type="journal article" date="2013" name="Nat. Genet.">
        <title>The genome of the hydatid tapeworm Echinococcus granulosus.</title>
        <authorList>
            <person name="Zheng H."/>
            <person name="Zhang W."/>
            <person name="Zhang L."/>
            <person name="Zhang Z."/>
            <person name="Li J."/>
            <person name="Lu G."/>
            <person name="Zhu Y."/>
            <person name="Wang Y."/>
            <person name="Huang Y."/>
            <person name="Liu J."/>
            <person name="Kang H."/>
            <person name="Chen J."/>
            <person name="Wang L."/>
            <person name="Chen A."/>
            <person name="Yu S."/>
            <person name="Gao Z."/>
            <person name="Jin L."/>
            <person name="Gu W."/>
            <person name="Wang Z."/>
            <person name="Zhao L."/>
            <person name="Shi B."/>
            <person name="Wen H."/>
            <person name="Lin R."/>
            <person name="Jones M.K."/>
            <person name="Brejova B."/>
            <person name="Vinar T."/>
            <person name="Zhao G."/>
            <person name="McManus D.P."/>
            <person name="Chen Z."/>
            <person name="Zhou Y."/>
            <person name="Wang S."/>
        </authorList>
    </citation>
    <scope>NUCLEOTIDE SEQUENCE [LARGE SCALE GENOMIC DNA]</scope>
</reference>
<name>W6U0K1_ECHGR</name>
<dbReference type="AlphaFoldDB" id="W6U0K1"/>
<keyword evidence="2" id="KW-1185">Reference proteome</keyword>
<dbReference type="KEGG" id="egl:EGR_10486"/>
<gene>
    <name evidence="1" type="ORF">EGR_10486</name>
</gene>
<protein>
    <submittedName>
        <fullName evidence="1">Uncharacterized protein</fullName>
    </submittedName>
</protein>
<sequence length="117" mass="13017">MAMFRPSSHPASYKRGTCPHSSTYANCGGNGNVICDMMISCINLFGQVRWHTCYHRYGQWHDDRISAPVGTLKDDGGNCITGWFGVDFYLAYTIADIPQPVHKICDDEQCGFCAVSK</sequence>
<organism evidence="1 2">
    <name type="scientific">Echinococcus granulosus</name>
    <name type="common">Hydatid tapeworm</name>
    <dbReference type="NCBI Taxonomy" id="6210"/>
    <lineage>
        <taxon>Eukaryota</taxon>
        <taxon>Metazoa</taxon>
        <taxon>Spiralia</taxon>
        <taxon>Lophotrochozoa</taxon>
        <taxon>Platyhelminthes</taxon>
        <taxon>Cestoda</taxon>
        <taxon>Eucestoda</taxon>
        <taxon>Cyclophyllidea</taxon>
        <taxon>Taeniidae</taxon>
        <taxon>Echinococcus</taxon>
        <taxon>Echinococcus granulosus group</taxon>
    </lineage>
</organism>
<dbReference type="CTD" id="36346201"/>
<dbReference type="Proteomes" id="UP000019149">
    <property type="component" value="Unassembled WGS sequence"/>
</dbReference>
<accession>W6U0K1</accession>
<dbReference type="EMBL" id="APAU02000225">
    <property type="protein sequence ID" value="EUB54650.1"/>
    <property type="molecule type" value="Genomic_DNA"/>
</dbReference>